<dbReference type="RefSeq" id="WP_090214009.1">
    <property type="nucleotide sequence ID" value="NZ_LT629780.1"/>
</dbReference>
<organism evidence="4 5">
    <name type="scientific">Geopseudomonas guangdongensis</name>
    <dbReference type="NCBI Taxonomy" id="1245526"/>
    <lineage>
        <taxon>Bacteria</taxon>
        <taxon>Pseudomonadati</taxon>
        <taxon>Pseudomonadota</taxon>
        <taxon>Gammaproteobacteria</taxon>
        <taxon>Pseudomonadales</taxon>
        <taxon>Pseudomonadaceae</taxon>
        <taxon>Geopseudomonas</taxon>
    </lineage>
</organism>
<dbReference type="InterPro" id="IPR015943">
    <property type="entry name" value="WD40/YVTN_repeat-like_dom_sf"/>
</dbReference>
<proteinExistence type="predicted"/>
<feature type="domain" description="Photosynthesis system II assembly factor Ycf48/Hcf136-like" evidence="3">
    <location>
        <begin position="132"/>
        <end position="253"/>
    </location>
</feature>
<dbReference type="EMBL" id="LT629780">
    <property type="protein sequence ID" value="SDU23344.1"/>
    <property type="molecule type" value="Genomic_DNA"/>
</dbReference>
<dbReference type="AlphaFoldDB" id="A0A1H2GUK7"/>
<evidence type="ECO:0000259" key="3">
    <source>
        <dbReference type="Pfam" id="PF14870"/>
    </source>
</evidence>
<evidence type="ECO:0000256" key="1">
    <source>
        <dbReference type="ARBA" id="ARBA00022531"/>
    </source>
</evidence>
<dbReference type="Proteomes" id="UP000243063">
    <property type="component" value="Chromosome I"/>
</dbReference>
<dbReference type="GO" id="GO:0009523">
    <property type="term" value="C:photosystem II"/>
    <property type="evidence" value="ECO:0007669"/>
    <property type="project" value="UniProtKB-KW"/>
</dbReference>
<reference evidence="5" key="1">
    <citation type="submission" date="2016-10" db="EMBL/GenBank/DDBJ databases">
        <authorList>
            <person name="Varghese N."/>
            <person name="Submissions S."/>
        </authorList>
    </citation>
    <scope>NUCLEOTIDE SEQUENCE [LARGE SCALE GENOMIC DNA]</scope>
    <source>
        <strain evidence="5">CCTCC 2012022</strain>
    </source>
</reference>
<keyword evidence="5" id="KW-1185">Reference proteome</keyword>
<evidence type="ECO:0000313" key="4">
    <source>
        <dbReference type="EMBL" id="SDU23344.1"/>
    </source>
</evidence>
<sequence>MDGSVWRLGSPAGRASRAGRALLQGFCLAAALWLAAAQAEPALPSALASRSLLLDIAQAGTRLVAVGERGHILYSDDRGASWQQAEVPSRQLLTALFFVDARHGWAVGHDTQILHSADGGAHWQLQHEDPPREAPLLDVWFADARRGLAVGAYGTLLATEDGGAHWADAGARLDNPDGLHLNAIAAIPGAGLLVVGEAGLALRSADGGATWERLPAFYEGSLFGVLGSGEPGVALAFGLRGHLFRSTDGGASWTPLALPVPGNGPLQAGLSGGTRLADGSLLIVGHGGTLLHSRDGGDHFALRIRPDRLSLSAVAEAGDGRLLLVGQGGVHEESMVRELRGGPP</sequence>
<dbReference type="PANTHER" id="PTHR47199:SF2">
    <property type="entry name" value="PHOTOSYSTEM II STABILITY_ASSEMBLY FACTOR HCF136, CHLOROPLASTIC"/>
    <property type="match status" value="1"/>
</dbReference>
<dbReference type="Gene3D" id="2.130.10.10">
    <property type="entry name" value="YVTN repeat-like/Quinoprotein amine dehydrogenase"/>
    <property type="match status" value="2"/>
</dbReference>
<dbReference type="InterPro" id="IPR028203">
    <property type="entry name" value="PSII_CF48-like_dom"/>
</dbReference>
<feature type="domain" description="Photosynthesis system II assembly factor Ycf48/Hcf136-like" evidence="3">
    <location>
        <begin position="80"/>
        <end position="127"/>
    </location>
</feature>
<dbReference type="SUPFAM" id="SSF50939">
    <property type="entry name" value="Sialidases"/>
    <property type="match status" value="1"/>
</dbReference>
<dbReference type="OrthoDB" id="9813892at2"/>
<evidence type="ECO:0000313" key="5">
    <source>
        <dbReference type="Proteomes" id="UP000243063"/>
    </source>
</evidence>
<gene>
    <name evidence="4" type="ORF">SAMN05216580_1976</name>
</gene>
<dbReference type="InterPro" id="IPR036278">
    <property type="entry name" value="Sialidase_sf"/>
</dbReference>
<keyword evidence="1" id="KW-0602">Photosynthesis</keyword>
<name>A0A1H2GUK7_9GAMM</name>
<dbReference type="Pfam" id="PF14870">
    <property type="entry name" value="PSII_BNR"/>
    <property type="match status" value="2"/>
</dbReference>
<dbReference type="PANTHER" id="PTHR47199">
    <property type="entry name" value="PHOTOSYSTEM II STABILITY/ASSEMBLY FACTOR HCF136, CHLOROPLASTIC"/>
    <property type="match status" value="1"/>
</dbReference>
<keyword evidence="2" id="KW-0604">Photosystem II</keyword>
<evidence type="ECO:0000256" key="2">
    <source>
        <dbReference type="ARBA" id="ARBA00023276"/>
    </source>
</evidence>
<dbReference type="GO" id="GO:0015979">
    <property type="term" value="P:photosynthesis"/>
    <property type="evidence" value="ECO:0007669"/>
    <property type="project" value="UniProtKB-KW"/>
</dbReference>
<protein>
    <recommendedName>
        <fullName evidence="3">Photosynthesis system II assembly factor Ycf48/Hcf136-like domain-containing protein</fullName>
    </recommendedName>
</protein>
<accession>A0A1H2GUK7</accession>
<dbReference type="CDD" id="cd15482">
    <property type="entry name" value="Sialidase_non-viral"/>
    <property type="match status" value="1"/>
</dbReference>
<dbReference type="STRING" id="1245526.SAMN05216580_1976"/>